<dbReference type="GO" id="GO:0005886">
    <property type="term" value="C:plasma membrane"/>
    <property type="evidence" value="ECO:0007669"/>
    <property type="project" value="UniProtKB-SubCell"/>
</dbReference>
<evidence type="ECO:0000256" key="6">
    <source>
        <dbReference type="ARBA" id="ARBA00022801"/>
    </source>
</evidence>
<dbReference type="PRINTS" id="PR00781">
    <property type="entry name" value="LIPOSIGPTASE"/>
</dbReference>
<sequence length="155" mass="16489">MRLLALTAILMLALDQASKYAVIWGLGLIHVGTIPVLPPYLVFHMGWNTGINFGLGSSADARWILVALALAICAWALNWARRDPRPIVAVSTGLLVGGALGNVIDRVIHGAVADFLNMSCCGIVNPYTFNIADIGVFLGAVGLILSPPEKTRRKG</sequence>
<dbReference type="RefSeq" id="WP_193186450.1">
    <property type="nucleotide sequence ID" value="NZ_JACVXA010000090.1"/>
</dbReference>
<keyword evidence="13" id="KW-1185">Reference proteome</keyword>
<evidence type="ECO:0000256" key="5">
    <source>
        <dbReference type="ARBA" id="ARBA00022750"/>
    </source>
</evidence>
<proteinExistence type="inferred from homology"/>
<dbReference type="AlphaFoldDB" id="A0A8J6ZF38"/>
<evidence type="ECO:0000313" key="12">
    <source>
        <dbReference type="EMBL" id="MBE3640391.1"/>
    </source>
</evidence>
<organism evidence="12 13">
    <name type="scientific">Mangrovicoccus algicola</name>
    <dbReference type="NCBI Taxonomy" id="2771008"/>
    <lineage>
        <taxon>Bacteria</taxon>
        <taxon>Pseudomonadati</taxon>
        <taxon>Pseudomonadota</taxon>
        <taxon>Alphaproteobacteria</taxon>
        <taxon>Rhodobacterales</taxon>
        <taxon>Paracoccaceae</taxon>
        <taxon>Mangrovicoccus</taxon>
    </lineage>
</organism>
<dbReference type="UniPathway" id="UPA00665"/>
<gene>
    <name evidence="9" type="primary">lspA</name>
    <name evidence="12" type="ORF">ICN82_19485</name>
</gene>
<evidence type="ECO:0000256" key="2">
    <source>
        <dbReference type="ARBA" id="ARBA00022475"/>
    </source>
</evidence>
<evidence type="ECO:0000256" key="1">
    <source>
        <dbReference type="ARBA" id="ARBA00006139"/>
    </source>
</evidence>
<dbReference type="Proteomes" id="UP000609121">
    <property type="component" value="Unassembled WGS sequence"/>
</dbReference>
<name>A0A8J6ZF38_9RHOB</name>
<comment type="subcellular location">
    <subcellularLocation>
        <location evidence="9">Cell membrane</location>
        <topology evidence="9">Multi-pass membrane protein</topology>
    </subcellularLocation>
</comment>
<evidence type="ECO:0000256" key="11">
    <source>
        <dbReference type="RuleBase" id="RU004181"/>
    </source>
</evidence>
<dbReference type="NCBIfam" id="TIGR00077">
    <property type="entry name" value="lspA"/>
    <property type="match status" value="1"/>
</dbReference>
<dbReference type="PANTHER" id="PTHR33695:SF1">
    <property type="entry name" value="LIPOPROTEIN SIGNAL PEPTIDASE"/>
    <property type="match status" value="1"/>
</dbReference>
<keyword evidence="4 9" id="KW-0812">Transmembrane</keyword>
<evidence type="ECO:0000256" key="4">
    <source>
        <dbReference type="ARBA" id="ARBA00022692"/>
    </source>
</evidence>
<dbReference type="EMBL" id="JACVXA010000090">
    <property type="protein sequence ID" value="MBE3640391.1"/>
    <property type="molecule type" value="Genomic_DNA"/>
</dbReference>
<evidence type="ECO:0000256" key="3">
    <source>
        <dbReference type="ARBA" id="ARBA00022670"/>
    </source>
</evidence>
<dbReference type="GO" id="GO:0006508">
    <property type="term" value="P:proteolysis"/>
    <property type="evidence" value="ECO:0007669"/>
    <property type="project" value="UniProtKB-KW"/>
</dbReference>
<keyword evidence="7 9" id="KW-1133">Transmembrane helix</keyword>
<evidence type="ECO:0000256" key="10">
    <source>
        <dbReference type="RuleBase" id="RU000594"/>
    </source>
</evidence>
<evidence type="ECO:0000256" key="9">
    <source>
        <dbReference type="HAMAP-Rule" id="MF_00161"/>
    </source>
</evidence>
<keyword evidence="2 9" id="KW-1003">Cell membrane</keyword>
<keyword evidence="6 9" id="KW-0378">Hydrolase</keyword>
<comment type="similarity">
    <text evidence="1 9 11">Belongs to the peptidase A8 family.</text>
</comment>
<feature type="transmembrane region" description="Helical" evidence="9">
    <location>
        <begin position="124"/>
        <end position="145"/>
    </location>
</feature>
<comment type="catalytic activity">
    <reaction evidence="9 10">
        <text>Release of signal peptides from bacterial membrane prolipoproteins. Hydrolyzes -Xaa-Yaa-Zaa-|-(S,diacylglyceryl)Cys-, in which Xaa is hydrophobic (preferably Leu), and Yaa (Ala or Ser) and Zaa (Gly or Ala) have small, neutral side chains.</text>
        <dbReference type="EC" id="3.4.23.36"/>
    </reaction>
</comment>
<dbReference type="HAMAP" id="MF_00161">
    <property type="entry name" value="LspA"/>
    <property type="match status" value="1"/>
</dbReference>
<evidence type="ECO:0000313" key="13">
    <source>
        <dbReference type="Proteomes" id="UP000609121"/>
    </source>
</evidence>
<dbReference type="EC" id="3.4.23.36" evidence="9"/>
<comment type="caution">
    <text evidence="9">Lacks conserved residue(s) required for the propagation of feature annotation.</text>
</comment>
<comment type="function">
    <text evidence="9 10">This protein specifically catalyzes the removal of signal peptides from prolipoproteins.</text>
</comment>
<feature type="active site" evidence="9">
    <location>
        <position position="133"/>
    </location>
</feature>
<dbReference type="InterPro" id="IPR001872">
    <property type="entry name" value="Peptidase_A8"/>
</dbReference>
<feature type="transmembrane region" description="Helical" evidence="9">
    <location>
        <begin position="87"/>
        <end position="104"/>
    </location>
</feature>
<accession>A0A8J6ZF38</accession>
<keyword evidence="8 9" id="KW-0472">Membrane</keyword>
<dbReference type="GO" id="GO:0004190">
    <property type="term" value="F:aspartic-type endopeptidase activity"/>
    <property type="evidence" value="ECO:0007669"/>
    <property type="project" value="UniProtKB-UniRule"/>
</dbReference>
<evidence type="ECO:0000256" key="7">
    <source>
        <dbReference type="ARBA" id="ARBA00022989"/>
    </source>
</evidence>
<comment type="caution">
    <text evidence="12">The sequence shown here is derived from an EMBL/GenBank/DDBJ whole genome shotgun (WGS) entry which is preliminary data.</text>
</comment>
<evidence type="ECO:0000256" key="8">
    <source>
        <dbReference type="ARBA" id="ARBA00023136"/>
    </source>
</evidence>
<protein>
    <recommendedName>
        <fullName evidence="9">Lipoprotein signal peptidase</fullName>
        <ecNumber evidence="9">3.4.23.36</ecNumber>
    </recommendedName>
    <alternativeName>
        <fullName evidence="9">Prolipoprotein signal peptidase</fullName>
    </alternativeName>
    <alternativeName>
        <fullName evidence="9">Signal peptidase II</fullName>
        <shortName evidence="9">SPase II</shortName>
    </alternativeName>
</protein>
<comment type="pathway">
    <text evidence="9">Protein modification; lipoprotein biosynthesis (signal peptide cleavage).</text>
</comment>
<feature type="transmembrane region" description="Helical" evidence="9">
    <location>
        <begin position="61"/>
        <end position="80"/>
    </location>
</feature>
<keyword evidence="5 9" id="KW-0064">Aspartyl protease</keyword>
<reference evidence="12" key="1">
    <citation type="submission" date="2020-09" db="EMBL/GenBank/DDBJ databases">
        <title>A novel bacterium of genus Mangrovicoccus, isolated from South China Sea.</title>
        <authorList>
            <person name="Huang H."/>
            <person name="Mo K."/>
            <person name="Hu Y."/>
        </authorList>
    </citation>
    <scope>NUCLEOTIDE SEQUENCE</scope>
    <source>
        <strain evidence="12">HB182678</strain>
    </source>
</reference>
<dbReference type="PROSITE" id="PS00855">
    <property type="entry name" value="SPASE_II"/>
    <property type="match status" value="1"/>
</dbReference>
<feature type="active site" evidence="9">
    <location>
        <position position="114"/>
    </location>
</feature>
<keyword evidence="3 9" id="KW-0645">Protease</keyword>
<dbReference type="Pfam" id="PF01252">
    <property type="entry name" value="Peptidase_A8"/>
    <property type="match status" value="1"/>
</dbReference>
<dbReference type="PANTHER" id="PTHR33695">
    <property type="entry name" value="LIPOPROTEIN SIGNAL PEPTIDASE"/>
    <property type="match status" value="1"/>
</dbReference>